<evidence type="ECO:0000256" key="4">
    <source>
        <dbReference type="ARBA" id="ARBA00023172"/>
    </source>
</evidence>
<dbReference type="Gene3D" id="1.10.150.130">
    <property type="match status" value="1"/>
</dbReference>
<keyword evidence="3 5" id="KW-0238">DNA-binding</keyword>
<dbReference type="InterPro" id="IPR011010">
    <property type="entry name" value="DNA_brk_join_enz"/>
</dbReference>
<dbReference type="InterPro" id="IPR038488">
    <property type="entry name" value="Integrase_DNA-bd_sf"/>
</dbReference>
<evidence type="ECO:0000313" key="9">
    <source>
        <dbReference type="EMBL" id="SOC04744.1"/>
    </source>
</evidence>
<dbReference type="PROSITE" id="PS51898">
    <property type="entry name" value="TYR_RECOMBINASE"/>
    <property type="match status" value="1"/>
</dbReference>
<dbReference type="GO" id="GO:0006310">
    <property type="term" value="P:DNA recombination"/>
    <property type="evidence" value="ECO:0007669"/>
    <property type="project" value="UniProtKB-KW"/>
</dbReference>
<protein>
    <submittedName>
        <fullName evidence="9">Integrase</fullName>
    </submittedName>
</protein>
<evidence type="ECO:0000256" key="3">
    <source>
        <dbReference type="ARBA" id="ARBA00023125"/>
    </source>
</evidence>
<dbReference type="InterPro" id="IPR053876">
    <property type="entry name" value="Phage_int_M"/>
</dbReference>
<dbReference type="PANTHER" id="PTHR30629">
    <property type="entry name" value="PROPHAGE INTEGRASE"/>
    <property type="match status" value="1"/>
</dbReference>
<keyword evidence="10" id="KW-1185">Reference proteome</keyword>
<feature type="domain" description="Tyr recombinase" evidence="7">
    <location>
        <begin position="211"/>
        <end position="416"/>
    </location>
</feature>
<dbReference type="CDD" id="cd00801">
    <property type="entry name" value="INT_P4_C"/>
    <property type="match status" value="1"/>
</dbReference>
<dbReference type="EMBL" id="OBMT01000004">
    <property type="protein sequence ID" value="SOC04744.1"/>
    <property type="molecule type" value="Genomic_DNA"/>
</dbReference>
<evidence type="ECO:0000259" key="8">
    <source>
        <dbReference type="PROSITE" id="PS51900"/>
    </source>
</evidence>
<dbReference type="Pfam" id="PF00589">
    <property type="entry name" value="Phage_integrase"/>
    <property type="match status" value="1"/>
</dbReference>
<evidence type="ECO:0000256" key="1">
    <source>
        <dbReference type="ARBA" id="ARBA00008857"/>
    </source>
</evidence>
<dbReference type="SUPFAM" id="SSF56349">
    <property type="entry name" value="DNA breaking-rejoining enzymes"/>
    <property type="match status" value="1"/>
</dbReference>
<comment type="similarity">
    <text evidence="1">Belongs to the 'phage' integrase family.</text>
</comment>
<feature type="domain" description="Core-binding (CB)" evidence="8">
    <location>
        <begin position="99"/>
        <end position="180"/>
    </location>
</feature>
<accession>A0A285SAU1</accession>
<evidence type="ECO:0000256" key="5">
    <source>
        <dbReference type="PROSITE-ProRule" id="PRU01248"/>
    </source>
</evidence>
<dbReference type="InterPro" id="IPR013762">
    <property type="entry name" value="Integrase-like_cat_sf"/>
</dbReference>
<dbReference type="InterPro" id="IPR010998">
    <property type="entry name" value="Integrase_recombinase_N"/>
</dbReference>
<name>A0A285SAU1_9RHOB</name>
<dbReference type="Gene3D" id="3.30.160.390">
    <property type="entry name" value="Integrase, DNA-binding domain"/>
    <property type="match status" value="1"/>
</dbReference>
<dbReference type="InterPro" id="IPR050808">
    <property type="entry name" value="Phage_Integrase"/>
</dbReference>
<dbReference type="InterPro" id="IPR044068">
    <property type="entry name" value="CB"/>
</dbReference>
<dbReference type="PROSITE" id="PS51900">
    <property type="entry name" value="CB"/>
    <property type="match status" value="1"/>
</dbReference>
<gene>
    <name evidence="9" type="ORF">SAMN05877831_1048</name>
</gene>
<evidence type="ECO:0000313" key="10">
    <source>
        <dbReference type="Proteomes" id="UP000219111"/>
    </source>
</evidence>
<dbReference type="GO" id="GO:0015074">
    <property type="term" value="P:DNA integration"/>
    <property type="evidence" value="ECO:0007669"/>
    <property type="project" value="UniProtKB-KW"/>
</dbReference>
<feature type="region of interest" description="Disordered" evidence="6">
    <location>
        <begin position="347"/>
        <end position="366"/>
    </location>
</feature>
<dbReference type="PANTHER" id="PTHR30629:SF2">
    <property type="entry name" value="PROPHAGE INTEGRASE INTS-RELATED"/>
    <property type="match status" value="1"/>
</dbReference>
<dbReference type="GO" id="GO:0003677">
    <property type="term" value="F:DNA binding"/>
    <property type="evidence" value="ECO:0007669"/>
    <property type="project" value="UniProtKB-UniRule"/>
</dbReference>
<evidence type="ECO:0000259" key="7">
    <source>
        <dbReference type="PROSITE" id="PS51898"/>
    </source>
</evidence>
<dbReference type="Proteomes" id="UP000219111">
    <property type="component" value="Unassembled WGS sequence"/>
</dbReference>
<keyword evidence="4" id="KW-0233">DNA recombination</keyword>
<evidence type="ECO:0000256" key="2">
    <source>
        <dbReference type="ARBA" id="ARBA00022908"/>
    </source>
</evidence>
<dbReference type="Gene3D" id="1.10.443.10">
    <property type="entry name" value="Intergrase catalytic core"/>
    <property type="match status" value="1"/>
</dbReference>
<dbReference type="Pfam" id="PF22022">
    <property type="entry name" value="Phage_int_M"/>
    <property type="match status" value="1"/>
</dbReference>
<sequence length="440" mass="48726">MAKEGIRRPEKALSPRFVETVTAPGKHFDGNGLFLRVQANGSKQWVQRIVIRGKRCELGLGSPPAISLATARKLALENRGKAMLGGDPLQDRREARAGLTFAEAKEKYLAAKLDEFRNDKHRKQWEATLETYAIPTLGPKRVSEISVQDVLKVLEPIWQGKTETASRLRGRIESVLSWATVAGHRVGDNPARWKGNLSELLPKVAKVAKSENQPALALADVPRWWADLALREGMAARALEFLTLTAARSGEVRGMTWDELDFGVSDKTDATDETPVATLATSATWTVPASRMKNGREHRVALTPEAVAILKRLPRRSDSPFVFPAPMGGALSDMTISAVMRRMQETESKAGRPGYLDPRNKRPAVPHGLRSTFRQWAAERGYPRDMAEIALAHFIGSDVERAYQRSDMLERRRVMMAAWARFLSGEAGVETVLAFAGSTR</sequence>
<evidence type="ECO:0000256" key="6">
    <source>
        <dbReference type="SAM" id="MobiDB-lite"/>
    </source>
</evidence>
<dbReference type="OrthoDB" id="9795573at2"/>
<dbReference type="InterPro" id="IPR025166">
    <property type="entry name" value="Integrase_DNA_bind_dom"/>
</dbReference>
<dbReference type="AlphaFoldDB" id="A0A285SAU1"/>
<dbReference type="Pfam" id="PF13356">
    <property type="entry name" value="Arm-DNA-bind_3"/>
    <property type="match status" value="1"/>
</dbReference>
<dbReference type="InterPro" id="IPR002104">
    <property type="entry name" value="Integrase_catalytic"/>
</dbReference>
<organism evidence="9 10">
    <name type="scientific">Rhodobacter maris</name>
    <dbReference type="NCBI Taxonomy" id="446682"/>
    <lineage>
        <taxon>Bacteria</taxon>
        <taxon>Pseudomonadati</taxon>
        <taxon>Pseudomonadota</taxon>
        <taxon>Alphaproteobacteria</taxon>
        <taxon>Rhodobacterales</taxon>
        <taxon>Rhodobacter group</taxon>
        <taxon>Rhodobacter</taxon>
    </lineage>
</organism>
<keyword evidence="2" id="KW-0229">DNA integration</keyword>
<proteinExistence type="inferred from homology"/>
<dbReference type="RefSeq" id="WP_097069588.1">
    <property type="nucleotide sequence ID" value="NZ_OBMT01000004.1"/>
</dbReference>
<reference evidence="10" key="1">
    <citation type="submission" date="2017-08" db="EMBL/GenBank/DDBJ databases">
        <authorList>
            <person name="Varghese N."/>
            <person name="Submissions S."/>
        </authorList>
    </citation>
    <scope>NUCLEOTIDE SEQUENCE [LARGE SCALE GENOMIC DNA]</scope>
    <source>
        <strain evidence="10">JA276</strain>
    </source>
</reference>